<evidence type="ECO:0000256" key="3">
    <source>
        <dbReference type="ARBA" id="ARBA00002185"/>
    </source>
</evidence>
<dbReference type="SUPFAM" id="SSF54373">
    <property type="entry name" value="FAD-linked reductases, C-terminal domain"/>
    <property type="match status" value="1"/>
</dbReference>
<dbReference type="Gene3D" id="3.90.660.20">
    <property type="entry name" value="Protoporphyrinogen oxidase, mitochondrial, domain 2"/>
    <property type="match status" value="1"/>
</dbReference>
<dbReference type="RefSeq" id="WP_185002834.1">
    <property type="nucleotide sequence ID" value="NZ_BAAAUI010000002.1"/>
</dbReference>
<evidence type="ECO:0000256" key="9">
    <source>
        <dbReference type="ARBA" id="ARBA00022827"/>
    </source>
</evidence>
<dbReference type="NCBIfam" id="TIGR00562">
    <property type="entry name" value="proto_IX_ox"/>
    <property type="match status" value="1"/>
</dbReference>
<evidence type="ECO:0000256" key="6">
    <source>
        <dbReference type="ARBA" id="ARBA00012402"/>
    </source>
</evidence>
<dbReference type="AlphaFoldDB" id="A0A7W7C9E4"/>
<evidence type="ECO:0000256" key="11">
    <source>
        <dbReference type="ARBA" id="ARBA00023133"/>
    </source>
</evidence>
<sequence>MTSAPQRVAVIGGGIAGLTVAHRLRGLLGEQVRVTVLEQTDRFGGKLRTEQLAGGPVDVGAEAFVTRRTEGLELVTELGLTEELRHPLRAAPTIRAGGATRPLPPRTFLGVPADPALLREVLSADGFARAMAEPDLPPLRPDGPGWDATVADLVGTRLGPEVVDRLAEPLLGGVYAGRAEGLGVRATMAPLVEALESGAGSLTAAAAQALGPGPKPGETRPPVFGTLTGGLGELVDRLAETSGAELRLGVTVRGLRRTAEGWRLELGSAASPEFLDADAVVLAVPAPAARKLLAEVVPAAAAAYGRIEVSSMAVLALALPPGTELPAASGVLLAVGEKHADGTPFTAKAFTFSSRKWGHFAERGTLLRASVGRFGETATLQREDAELITAVRADLAELTGVRAEPVDAVVRRWGGGLPQYALGHIVTVAAIEAAVAEVPGLAVAGASLHGVGIPACIATGQAAATRVATHLAVARRPTGASMGTWPA</sequence>
<proteinExistence type="inferred from homology"/>
<keyword evidence="11 12" id="KW-0350">Heme biosynthesis</keyword>
<name>A0A7W7C9E4_9PSEU</name>
<gene>
    <name evidence="14" type="ORF">HNR67_003110</name>
</gene>
<dbReference type="GO" id="GO:0004729">
    <property type="term" value="F:oxygen-dependent protoporphyrinogen oxidase activity"/>
    <property type="evidence" value="ECO:0007669"/>
    <property type="project" value="UniProtKB-UniRule"/>
</dbReference>
<evidence type="ECO:0000256" key="5">
    <source>
        <dbReference type="ARBA" id="ARBA00008310"/>
    </source>
</evidence>
<evidence type="ECO:0000313" key="14">
    <source>
        <dbReference type="EMBL" id="MBB4676992.1"/>
    </source>
</evidence>
<dbReference type="InterPro" id="IPR036188">
    <property type="entry name" value="FAD/NAD-bd_sf"/>
</dbReference>
<dbReference type="Gene3D" id="3.50.50.60">
    <property type="entry name" value="FAD/NAD(P)-binding domain"/>
    <property type="match status" value="1"/>
</dbReference>
<comment type="similarity">
    <text evidence="5 12">Belongs to the protoporphyrinogen/coproporphyrinogen oxidase family. Coproporphyrinogen III oxidase subfamily.</text>
</comment>
<comment type="function">
    <text evidence="3 12">Involved in coproporphyrin-dependent heme b biosynthesis. Catalyzes the oxidation of coproporphyrinogen III to coproporphyrin III.</text>
</comment>
<keyword evidence="12" id="KW-0963">Cytoplasm</keyword>
<dbReference type="UniPathway" id="UPA00252"/>
<comment type="catalytic activity">
    <reaction evidence="1">
        <text>coproporphyrinogen III + 3 O2 = coproporphyrin III + 3 H2O2</text>
        <dbReference type="Rhea" id="RHEA:43436"/>
        <dbReference type="ChEBI" id="CHEBI:15379"/>
        <dbReference type="ChEBI" id="CHEBI:16240"/>
        <dbReference type="ChEBI" id="CHEBI:57309"/>
        <dbReference type="ChEBI" id="CHEBI:131725"/>
        <dbReference type="EC" id="1.3.3.15"/>
    </reaction>
    <physiologicalReaction direction="left-to-right" evidence="1">
        <dbReference type="Rhea" id="RHEA:43437"/>
    </physiologicalReaction>
</comment>
<dbReference type="PANTHER" id="PTHR42923">
    <property type="entry name" value="PROTOPORPHYRINOGEN OXIDASE"/>
    <property type="match status" value="1"/>
</dbReference>
<comment type="pathway">
    <text evidence="4 12">Porphyrin-containing compound metabolism; protoheme biosynthesis.</text>
</comment>
<keyword evidence="9 12" id="KW-0274">FAD</keyword>
<dbReference type="GO" id="GO:0006783">
    <property type="term" value="P:heme biosynthetic process"/>
    <property type="evidence" value="ECO:0007669"/>
    <property type="project" value="UniProtKB-UniRule"/>
</dbReference>
<keyword evidence="10 12" id="KW-0560">Oxidoreductase</keyword>
<reference evidence="14 15" key="1">
    <citation type="submission" date="2020-08" db="EMBL/GenBank/DDBJ databases">
        <title>Sequencing the genomes of 1000 actinobacteria strains.</title>
        <authorList>
            <person name="Klenk H.-P."/>
        </authorList>
    </citation>
    <scope>NUCLEOTIDE SEQUENCE [LARGE SCALE GENOMIC DNA]</scope>
    <source>
        <strain evidence="14 15">DSM 44230</strain>
    </source>
</reference>
<dbReference type="EC" id="1.3.3.15" evidence="6 12"/>
<evidence type="ECO:0000256" key="12">
    <source>
        <dbReference type="RuleBase" id="RU364052"/>
    </source>
</evidence>
<evidence type="ECO:0000259" key="13">
    <source>
        <dbReference type="Pfam" id="PF01593"/>
    </source>
</evidence>
<evidence type="ECO:0000256" key="4">
    <source>
        <dbReference type="ARBA" id="ARBA00004744"/>
    </source>
</evidence>
<dbReference type="GO" id="GO:0005737">
    <property type="term" value="C:cytoplasm"/>
    <property type="evidence" value="ECO:0007669"/>
    <property type="project" value="UniProtKB-SubCell"/>
</dbReference>
<evidence type="ECO:0000256" key="2">
    <source>
        <dbReference type="ARBA" id="ARBA00001974"/>
    </source>
</evidence>
<accession>A0A7W7C9E4</accession>
<keyword evidence="15" id="KW-1185">Reference proteome</keyword>
<dbReference type="SUPFAM" id="SSF51905">
    <property type="entry name" value="FAD/NAD(P)-binding domain"/>
    <property type="match status" value="1"/>
</dbReference>
<dbReference type="Pfam" id="PF01593">
    <property type="entry name" value="Amino_oxidase"/>
    <property type="match status" value="1"/>
</dbReference>
<evidence type="ECO:0000313" key="15">
    <source>
        <dbReference type="Proteomes" id="UP000533598"/>
    </source>
</evidence>
<organism evidence="14 15">
    <name type="scientific">Crossiella cryophila</name>
    <dbReference type="NCBI Taxonomy" id="43355"/>
    <lineage>
        <taxon>Bacteria</taxon>
        <taxon>Bacillati</taxon>
        <taxon>Actinomycetota</taxon>
        <taxon>Actinomycetes</taxon>
        <taxon>Pseudonocardiales</taxon>
        <taxon>Pseudonocardiaceae</taxon>
        <taxon>Crossiella</taxon>
    </lineage>
</organism>
<dbReference type="InterPro" id="IPR050464">
    <property type="entry name" value="Zeta_carotene_desat/Oxidored"/>
</dbReference>
<dbReference type="InterPro" id="IPR004572">
    <property type="entry name" value="Protoporphyrinogen_oxidase"/>
</dbReference>
<comment type="caution">
    <text evidence="14">The sequence shown here is derived from an EMBL/GenBank/DDBJ whole genome shotgun (WGS) entry which is preliminary data.</text>
</comment>
<dbReference type="Gene3D" id="1.10.3110.10">
    <property type="entry name" value="protoporphyrinogen ix oxidase, domain 3"/>
    <property type="match status" value="1"/>
</dbReference>
<evidence type="ECO:0000256" key="10">
    <source>
        <dbReference type="ARBA" id="ARBA00023002"/>
    </source>
</evidence>
<evidence type="ECO:0000256" key="7">
    <source>
        <dbReference type="ARBA" id="ARBA00019046"/>
    </source>
</evidence>
<comment type="subcellular location">
    <subcellularLocation>
        <location evidence="12">Cytoplasm</location>
    </subcellularLocation>
</comment>
<feature type="domain" description="Amine oxidase" evidence="13">
    <location>
        <begin position="15"/>
        <end position="467"/>
    </location>
</feature>
<dbReference type="PANTHER" id="PTHR42923:SF3">
    <property type="entry name" value="PROTOPORPHYRINOGEN OXIDASE"/>
    <property type="match status" value="1"/>
</dbReference>
<protein>
    <recommendedName>
        <fullName evidence="7 12">Coproporphyrinogen III oxidase</fullName>
        <ecNumber evidence="6 12">1.3.3.15</ecNumber>
    </recommendedName>
</protein>
<keyword evidence="8 12" id="KW-0285">Flavoprotein</keyword>
<comment type="cofactor">
    <cofactor evidence="2 12">
        <name>FAD</name>
        <dbReference type="ChEBI" id="CHEBI:57692"/>
    </cofactor>
</comment>
<dbReference type="Proteomes" id="UP000533598">
    <property type="component" value="Unassembled WGS sequence"/>
</dbReference>
<evidence type="ECO:0000256" key="1">
    <source>
        <dbReference type="ARBA" id="ARBA00001755"/>
    </source>
</evidence>
<dbReference type="EMBL" id="JACHMH010000001">
    <property type="protein sequence ID" value="MBB4676992.1"/>
    <property type="molecule type" value="Genomic_DNA"/>
</dbReference>
<dbReference type="InterPro" id="IPR002937">
    <property type="entry name" value="Amino_oxidase"/>
</dbReference>
<evidence type="ECO:0000256" key="8">
    <source>
        <dbReference type="ARBA" id="ARBA00022630"/>
    </source>
</evidence>